<name>A0A1C4A060_9BACI</name>
<evidence type="ECO:0000313" key="2">
    <source>
        <dbReference type="EMBL" id="SCB87963.1"/>
    </source>
</evidence>
<sequence>MYQEYYQTTELEDWVSNMYRKIGISTPSLINEQKISRYFGIYLKKKPMHSSFHILGRYRDIVIDDREPKEKHREIFFHELCHILRHSGIQSMMPTAFRELQEWDAQHFTQYAAIPHHMLKYIPFHEHDVVNQMSIMFQVSPELCEMRLEQVKRRLQISSNITY</sequence>
<dbReference type="Pfam" id="PF06114">
    <property type="entry name" value="Peptidase_M78"/>
    <property type="match status" value="1"/>
</dbReference>
<evidence type="ECO:0000313" key="3">
    <source>
        <dbReference type="Proteomes" id="UP000181997"/>
    </source>
</evidence>
<dbReference type="EMBL" id="FMAU01000001">
    <property type="protein sequence ID" value="SCB87963.1"/>
    <property type="molecule type" value="Genomic_DNA"/>
</dbReference>
<gene>
    <name evidence="2" type="ORF">GA0061094_1121</name>
</gene>
<dbReference type="RefSeq" id="WP_244888126.1">
    <property type="nucleotide sequence ID" value="NZ_FMAU01000001.1"/>
</dbReference>
<evidence type="ECO:0000259" key="1">
    <source>
        <dbReference type="Pfam" id="PF06114"/>
    </source>
</evidence>
<proteinExistence type="predicted"/>
<reference evidence="3" key="1">
    <citation type="submission" date="2016-08" db="EMBL/GenBank/DDBJ databases">
        <authorList>
            <person name="Varghese N."/>
            <person name="Submissions Spin"/>
        </authorList>
    </citation>
    <scope>NUCLEOTIDE SEQUENCE [LARGE SCALE GENOMIC DNA]</scope>
    <source>
        <strain evidence="3">SGD-1123</strain>
    </source>
</reference>
<dbReference type="InterPro" id="IPR010359">
    <property type="entry name" value="IrrE_HExxH"/>
</dbReference>
<feature type="domain" description="IrrE N-terminal-like" evidence="1">
    <location>
        <begin position="44"/>
        <end position="148"/>
    </location>
</feature>
<dbReference type="AlphaFoldDB" id="A0A1C4A060"/>
<organism evidence="2 3">
    <name type="scientific">[Bacillus] enclensis</name>
    <dbReference type="NCBI Taxonomy" id="1402860"/>
    <lineage>
        <taxon>Bacteria</taxon>
        <taxon>Bacillati</taxon>
        <taxon>Bacillota</taxon>
        <taxon>Bacilli</taxon>
        <taxon>Bacillales</taxon>
        <taxon>Bacillaceae</taxon>
        <taxon>Rossellomorea</taxon>
    </lineage>
</organism>
<dbReference type="Proteomes" id="UP000181997">
    <property type="component" value="Unassembled WGS sequence"/>
</dbReference>
<protein>
    <recommendedName>
        <fullName evidence="1">IrrE N-terminal-like domain-containing protein</fullName>
    </recommendedName>
</protein>
<accession>A0A1C4A060</accession>
<keyword evidence="3" id="KW-1185">Reference proteome</keyword>